<dbReference type="EMBL" id="JASWJB010000044">
    <property type="protein sequence ID" value="KAK2606220.1"/>
    <property type="molecule type" value="Genomic_DNA"/>
</dbReference>
<reference evidence="3" key="1">
    <citation type="submission" date="2023-06" db="EMBL/GenBank/DDBJ databases">
        <title>Conoideocrella luteorostrata (Hypocreales: Clavicipitaceae), a potential biocontrol fungus for elongate hemlock scale in United States Christmas tree production areas.</title>
        <authorList>
            <person name="Barrett H."/>
            <person name="Lovett B."/>
            <person name="Macias A.M."/>
            <person name="Stajich J.E."/>
            <person name="Kasson M.T."/>
        </authorList>
    </citation>
    <scope>NUCLEOTIDE SEQUENCE</scope>
    <source>
        <strain evidence="3">ARSEF 14590</strain>
    </source>
</reference>
<evidence type="ECO:0000256" key="2">
    <source>
        <dbReference type="SAM" id="SignalP"/>
    </source>
</evidence>
<feature type="region of interest" description="Disordered" evidence="1">
    <location>
        <begin position="113"/>
        <end position="151"/>
    </location>
</feature>
<evidence type="ECO:0000256" key="1">
    <source>
        <dbReference type="SAM" id="MobiDB-lite"/>
    </source>
</evidence>
<sequence length="151" mass="15210">MRLVVDSTTFIAAALALSASPVVMAMPTPQSSTTPSPISSLSNIFGNIPFIGNFLGGNGAGPGSATNQTGSAAAGPGGFMDTILKHLPGAGSGFEGIAATPLILSDHVKYTANPPSALEPIPEAQNSPPRELHREAHAALVSQGQKPDGKQ</sequence>
<keyword evidence="4" id="KW-1185">Reference proteome</keyword>
<name>A0AAJ0CW87_9HYPO</name>
<accession>A0AAJ0CW87</accession>
<protein>
    <submittedName>
        <fullName evidence="3">Uncharacterized protein</fullName>
    </submittedName>
</protein>
<comment type="caution">
    <text evidence="3">The sequence shown here is derived from an EMBL/GenBank/DDBJ whole genome shotgun (WGS) entry which is preliminary data.</text>
</comment>
<feature type="signal peptide" evidence="2">
    <location>
        <begin position="1"/>
        <end position="25"/>
    </location>
</feature>
<gene>
    <name evidence="3" type="ORF">QQS21_003391</name>
</gene>
<keyword evidence="2" id="KW-0732">Signal</keyword>
<dbReference type="Proteomes" id="UP001251528">
    <property type="component" value="Unassembled WGS sequence"/>
</dbReference>
<evidence type="ECO:0000313" key="4">
    <source>
        <dbReference type="Proteomes" id="UP001251528"/>
    </source>
</evidence>
<dbReference type="AlphaFoldDB" id="A0AAJ0CW87"/>
<organism evidence="3 4">
    <name type="scientific">Conoideocrella luteorostrata</name>
    <dbReference type="NCBI Taxonomy" id="1105319"/>
    <lineage>
        <taxon>Eukaryota</taxon>
        <taxon>Fungi</taxon>
        <taxon>Dikarya</taxon>
        <taxon>Ascomycota</taxon>
        <taxon>Pezizomycotina</taxon>
        <taxon>Sordariomycetes</taxon>
        <taxon>Hypocreomycetidae</taxon>
        <taxon>Hypocreales</taxon>
        <taxon>Clavicipitaceae</taxon>
        <taxon>Conoideocrella</taxon>
    </lineage>
</organism>
<proteinExistence type="predicted"/>
<evidence type="ECO:0000313" key="3">
    <source>
        <dbReference type="EMBL" id="KAK2606220.1"/>
    </source>
</evidence>
<feature type="chain" id="PRO_5042473087" evidence="2">
    <location>
        <begin position="26"/>
        <end position="151"/>
    </location>
</feature>